<dbReference type="CDD" id="cd02891">
    <property type="entry name" value="A2M_like"/>
    <property type="match status" value="1"/>
</dbReference>
<organism evidence="6 7">
    <name type="scientific">Reichenbachiella agarivorans</name>
    <dbReference type="NCBI Taxonomy" id="2979464"/>
    <lineage>
        <taxon>Bacteria</taxon>
        <taxon>Pseudomonadati</taxon>
        <taxon>Bacteroidota</taxon>
        <taxon>Cytophagia</taxon>
        <taxon>Cytophagales</taxon>
        <taxon>Reichenbachiellaceae</taxon>
        <taxon>Reichenbachiella</taxon>
    </lineage>
</organism>
<dbReference type="InterPro" id="IPR002890">
    <property type="entry name" value="MG2"/>
</dbReference>
<feature type="signal peptide" evidence="3">
    <location>
        <begin position="1"/>
        <end position="19"/>
    </location>
</feature>
<dbReference type="SMART" id="SM01360">
    <property type="entry name" value="A2M"/>
    <property type="match status" value="1"/>
</dbReference>
<dbReference type="InterPro" id="IPR001599">
    <property type="entry name" value="Macroglobln_a2"/>
</dbReference>
<proteinExistence type="inferred from homology"/>
<dbReference type="RefSeq" id="WP_262310940.1">
    <property type="nucleotide sequence ID" value="NZ_CP106679.1"/>
</dbReference>
<sequence>MMQKILFLLALGFILSTCGQEKTTNFDSPKSLFVDYISGYTTEVISTSSDIKVKLSKSIEGKAAGAEEVGGLFKFKPEIQGSTSWEDDRTIVFHPAQKLAPGTEYQVIFKIGELVETPADQKVFKFSFKTLIQNYQVELKGLSLYDVKDLTKVKLTGVLQTADLADYSVVEKIITATQSGKALDILWTHDEVKKTHNFSIEKVARTEKESEVKVSWTGKPIEVDYSDDEIYTIPSLNDYKITNVYVNRGSDNFISVVFSDPLKTKQNLNGFITLNENEPRYVIDQNVLKVYPTAELSGEVELKIFKEIKNMAGHSLKEDYVTTFSITQSKPDVRIVANSGVIIPNSDGLIMPFEAVGLKAVDVTIIRIFNDNVFQYLQVNDLGYSDELSRVGRPVMKKTINLMSAGVTDLNTWNRFTLDLADVFKIDPGAIYEVQMGFRPQHSIYFCDKGEANQDLSFEDESWEDLEEGSNWDYYDYYYDDSYDWRQRENPCHASYYMYRDKVKKMLFASNLGLMAKRADEGDLHIFVSDLLTTKALGDISFAVYDYQHQIVGSGISNSKGEAKVKIDGKPFVLIAKQGNQFAYLKLNDASSLSLSNFNVAGQEVQKGIKGFIYGERGVWRPGDDIHLSFILEDQQKRLPAGYPVVMELKNPMGQVVKKMVKKGSAEGLFNFTVSTAPEDPTGHWQAVISAGGVKFSKDLRIETVKPNRLKIDLDFHKDRLSAEDENMVGDLNVKWLHGAVAKGLKAEFDMSLTPIKTVFDKYPNYSFDDNSKYFYAGQEEVFSGTLDQNGHASVNVNVGTNENAPGALRAVFTGKVYEEGGNFSIDKISIPYYPYISFVGIQIPEGDKRGMLLTDKDQPIQIATVDAQGNPISRDGLELELYKLEWKWWWDQSSNQVSNYINRDYQSPIQSATLDSRSGKASWDLRINYPEWGRYFIRVTDPISGHSSGKIVFIDWPGWAGKGKRGDSGGVSMLNFELEKEEYKVGDKIKINIPSSKGSKIITSLETGDRIIQSFWIDTEDESTTIEFEATADMAPNVYANISMIQPHGQTVNDLPIRMYGVQSIKVVDPNTTLYPEIKMPQELSPEQEFTVTVKEKSGRKMAYTLAMVEDGLLDLTKYKTPSPWSSFYAKESLGIKTWDVYDDVIGAYGGKIERLLAIGGDAELEADGKKNQTANRFKPVVKYMGPFVLETGKTATHTIKMPQYVGSVRTMVVAAYEGAYGSAEVTTPVRQPVMVVATLPRVVGPDEEISIPVTVFVNDDKVKSVNVSVSSESGLKLVGSATQTVAFDKTGEKVVYFKAKAGRQLGIAKVKVEAKSGKHVAQYDVEMNLRAPNPMMTDVSDKFLSAGENWQANYAPLGMIGTNTASLEISSLPPLNLEQRMQYLIQYPHGCIEQTVSSVFAQLYLGDLTAVSSQDKTRIEGNITAAIQRLRTFQTNNGGFTYWPGQVEESDWGTNYAGHFLVEAKNAGYAVPEGMLSAWIKYQKRQANDWSKGNRRRSDLVQAYRVYGLALAGEKNVGAMNRLKETEQLSSTAKWRLALAYAIAGYPDVANQLVTDLSTTVEDYNEQSYTYGSASRDEAMILETLSYLDRKEDAFPVLERIAKRMGDKNYWMSTQSTAFCLIGVKAYTKDIGVNSVKFEVKEGSSNVDINTGRYLTTVSLQSKDKAVPLSVSNKGNSPIYVRLIRNGIPLEGAEKAAARNIAFTVRYVDDKGKELTTDQIKQNTNFSAIMTVQNTGVNGDYEELALTHIFPSGWEILNDRLNGDSPTSSYDVPEYADIRDDRVMIYFDLKAHQKKSFEVKLNSAYRGNYYMPAVIVEAMYDHNIYANTAGKWIKVE</sequence>
<dbReference type="Gene3D" id="2.60.40.10">
    <property type="entry name" value="Immunoglobulins"/>
    <property type="match status" value="1"/>
</dbReference>
<dbReference type="Proteomes" id="UP001065174">
    <property type="component" value="Chromosome"/>
</dbReference>
<dbReference type="Pfam" id="PF17962">
    <property type="entry name" value="bMG6"/>
    <property type="match status" value="1"/>
</dbReference>
<dbReference type="InterPro" id="IPR021868">
    <property type="entry name" value="Alpha_2_Macroglob_MG3"/>
</dbReference>
<feature type="domain" description="Alpha-2-macroglobulin" evidence="5">
    <location>
        <begin position="1182"/>
        <end position="1271"/>
    </location>
</feature>
<dbReference type="Pfam" id="PF17972">
    <property type="entry name" value="bMG5"/>
    <property type="match status" value="1"/>
</dbReference>
<accession>A0ABY6CSP0</accession>
<dbReference type="EMBL" id="CP106679">
    <property type="protein sequence ID" value="UXP33511.1"/>
    <property type="molecule type" value="Genomic_DNA"/>
</dbReference>
<evidence type="ECO:0000256" key="1">
    <source>
        <dbReference type="ARBA" id="ARBA00010556"/>
    </source>
</evidence>
<dbReference type="Gene3D" id="2.60.40.3710">
    <property type="match status" value="1"/>
</dbReference>
<dbReference type="Pfam" id="PF11974">
    <property type="entry name" value="bMG3"/>
    <property type="match status" value="1"/>
</dbReference>
<evidence type="ECO:0000256" key="3">
    <source>
        <dbReference type="SAM" id="SignalP"/>
    </source>
</evidence>
<reference evidence="6" key="1">
    <citation type="submission" date="2022-09" db="EMBL/GenBank/DDBJ databases">
        <title>Comparative genomics and taxonomic characterization of three novel marine species of genus Reichenbachiella exhibiting antioxidant and polysaccharide degradation activities.</title>
        <authorList>
            <person name="Muhammad N."/>
            <person name="Lee Y.-J."/>
            <person name="Ko J."/>
            <person name="Kim S.-G."/>
        </authorList>
    </citation>
    <scope>NUCLEOTIDE SEQUENCE</scope>
    <source>
        <strain evidence="6">BKB1-1</strain>
    </source>
</reference>
<feature type="chain" id="PRO_5045858209" evidence="3">
    <location>
        <begin position="20"/>
        <end position="1838"/>
    </location>
</feature>
<evidence type="ECO:0000259" key="5">
    <source>
        <dbReference type="SMART" id="SM01360"/>
    </source>
</evidence>
<dbReference type="InterPro" id="IPR041246">
    <property type="entry name" value="Bact_MG10"/>
</dbReference>
<dbReference type="SUPFAM" id="SSF48239">
    <property type="entry name" value="Terpenoid cyclases/Protein prenyltransferases"/>
    <property type="match status" value="1"/>
</dbReference>
<dbReference type="InterPro" id="IPR013783">
    <property type="entry name" value="Ig-like_fold"/>
</dbReference>
<dbReference type="Pfam" id="PF07678">
    <property type="entry name" value="TED_complement"/>
    <property type="match status" value="1"/>
</dbReference>
<dbReference type="InterPro" id="IPR011626">
    <property type="entry name" value="Alpha-macroglobulin_TED"/>
</dbReference>
<name>A0ABY6CSP0_9BACT</name>
<evidence type="ECO:0000313" key="7">
    <source>
        <dbReference type="Proteomes" id="UP001065174"/>
    </source>
</evidence>
<dbReference type="InterPro" id="IPR041203">
    <property type="entry name" value="Bact_A2M_MG5"/>
</dbReference>
<dbReference type="Pfam" id="PF17973">
    <property type="entry name" value="bMG10"/>
    <property type="match status" value="1"/>
</dbReference>
<gene>
    <name evidence="6" type="ORF">N6H18_06035</name>
</gene>
<dbReference type="Gene3D" id="1.50.10.20">
    <property type="match status" value="1"/>
</dbReference>
<comment type="similarity">
    <text evidence="1">Belongs to the protease inhibitor I39 (alpha-2-macroglobulin) family. Bacterial alpha-2-macroglobulin subfamily.</text>
</comment>
<keyword evidence="7" id="KW-1185">Reference proteome</keyword>
<dbReference type="InterPro" id="IPR051802">
    <property type="entry name" value="YfhM-like"/>
</dbReference>
<dbReference type="Pfam" id="PF00207">
    <property type="entry name" value="A2M"/>
    <property type="match status" value="1"/>
</dbReference>
<dbReference type="SMART" id="SM01359">
    <property type="entry name" value="A2M_N_2"/>
    <property type="match status" value="1"/>
</dbReference>
<dbReference type="InterPro" id="IPR008930">
    <property type="entry name" value="Terpenoid_cyclase/PrenylTrfase"/>
</dbReference>
<evidence type="ECO:0000259" key="4">
    <source>
        <dbReference type="SMART" id="SM01359"/>
    </source>
</evidence>
<dbReference type="InterPro" id="IPR047565">
    <property type="entry name" value="Alpha-macroglob_thiol-ester_cl"/>
</dbReference>
<dbReference type="Gene3D" id="2.60.40.1930">
    <property type="match status" value="1"/>
</dbReference>
<evidence type="ECO:0000256" key="2">
    <source>
        <dbReference type="ARBA" id="ARBA00022729"/>
    </source>
</evidence>
<dbReference type="InterPro" id="IPR011625">
    <property type="entry name" value="A2M_N_BRD"/>
</dbReference>
<dbReference type="InterPro" id="IPR041462">
    <property type="entry name" value="Bact_A2M_MG6"/>
</dbReference>
<dbReference type="Pfam" id="PF07703">
    <property type="entry name" value="A2M_BRD"/>
    <property type="match status" value="1"/>
</dbReference>
<protein>
    <submittedName>
        <fullName evidence="6">MG2 domain-containing protein</fullName>
    </submittedName>
</protein>
<feature type="domain" description="Alpha-2-macroglobulin bait region" evidence="4">
    <location>
        <begin position="975"/>
        <end position="1117"/>
    </location>
</feature>
<evidence type="ECO:0000313" key="6">
    <source>
        <dbReference type="EMBL" id="UXP33511.1"/>
    </source>
</evidence>
<dbReference type="SMART" id="SM01419">
    <property type="entry name" value="Thiol-ester_cl"/>
    <property type="match status" value="1"/>
</dbReference>
<keyword evidence="2 3" id="KW-0732">Signal</keyword>
<dbReference type="PANTHER" id="PTHR40094">
    <property type="entry name" value="ALPHA-2-MACROGLOBULIN HOMOLOG"/>
    <property type="match status" value="1"/>
</dbReference>
<dbReference type="Pfam" id="PF01835">
    <property type="entry name" value="MG2"/>
    <property type="match status" value="1"/>
</dbReference>
<dbReference type="PANTHER" id="PTHR40094:SF1">
    <property type="entry name" value="UBIQUITIN DOMAIN-CONTAINING PROTEIN"/>
    <property type="match status" value="1"/>
</dbReference>